<dbReference type="GeneTree" id="ENSGT00940000158699"/>
<reference evidence="4 5" key="1">
    <citation type="journal article" date="2011" name="Nature">
        <title>A high-resolution map of human evolutionary constraint using 29 mammals.</title>
        <authorList>
            <person name="Lindblad-Toh K."/>
            <person name="Garber M."/>
            <person name="Zuk O."/>
            <person name="Lin M.F."/>
            <person name="Parker B.J."/>
            <person name="Washietl S."/>
            <person name="Kheradpour P."/>
            <person name="Ernst J."/>
            <person name="Jordan G."/>
            <person name="Mauceli E."/>
            <person name="Ward L.D."/>
            <person name="Lowe C.B."/>
            <person name="Holloway A.K."/>
            <person name="Clamp M."/>
            <person name="Gnerre S."/>
            <person name="Alfoldi J."/>
            <person name="Beal K."/>
            <person name="Chang J."/>
            <person name="Clawson H."/>
            <person name="Cuff J."/>
            <person name="Di Palma F."/>
            <person name="Fitzgerald S."/>
            <person name="Flicek P."/>
            <person name="Guttman M."/>
            <person name="Hubisz M.J."/>
            <person name="Jaffe D.B."/>
            <person name="Jungreis I."/>
            <person name="Kent W.J."/>
            <person name="Kostka D."/>
            <person name="Lara M."/>
            <person name="Martins A.L."/>
            <person name="Massingham T."/>
            <person name="Moltke I."/>
            <person name="Raney B.J."/>
            <person name="Rasmussen M.D."/>
            <person name="Robinson J."/>
            <person name="Stark A."/>
            <person name="Vilella A.J."/>
            <person name="Wen J."/>
            <person name="Xie X."/>
            <person name="Zody M.C."/>
            <person name="Baldwin J."/>
            <person name="Bloom T."/>
            <person name="Chin C.W."/>
            <person name="Heiman D."/>
            <person name="Nicol R."/>
            <person name="Nusbaum C."/>
            <person name="Young S."/>
            <person name="Wilkinson J."/>
            <person name="Worley K.C."/>
            <person name="Kovar C.L."/>
            <person name="Muzny D.M."/>
            <person name="Gibbs R.A."/>
            <person name="Cree A."/>
            <person name="Dihn H.H."/>
            <person name="Fowler G."/>
            <person name="Jhangiani S."/>
            <person name="Joshi V."/>
            <person name="Lee S."/>
            <person name="Lewis L.R."/>
            <person name="Nazareth L.V."/>
            <person name="Okwuonu G."/>
            <person name="Santibanez J."/>
            <person name="Warren W.C."/>
            <person name="Mardis E.R."/>
            <person name="Weinstock G.M."/>
            <person name="Wilson R.K."/>
            <person name="Delehaunty K."/>
            <person name="Dooling D."/>
            <person name="Fronik C."/>
            <person name="Fulton L."/>
            <person name="Fulton B."/>
            <person name="Graves T."/>
            <person name="Minx P."/>
            <person name="Sodergren E."/>
            <person name="Birney E."/>
            <person name="Margulies E.H."/>
            <person name="Herrero J."/>
            <person name="Green E.D."/>
            <person name="Haussler D."/>
            <person name="Siepel A."/>
            <person name="Goldman N."/>
            <person name="Pollard K.S."/>
            <person name="Pedersen J.S."/>
            <person name="Lander E.S."/>
            <person name="Kellis M."/>
        </authorList>
    </citation>
    <scope>NUCLEOTIDE SEQUENCE [LARGE SCALE GENOMIC DNA]</scope>
    <source>
        <strain evidence="5">Thorbecke</strain>
    </source>
</reference>
<feature type="compositionally biased region" description="Low complexity" evidence="2">
    <location>
        <begin position="66"/>
        <end position="75"/>
    </location>
</feature>
<dbReference type="Pfam" id="PF00045">
    <property type="entry name" value="Hemopexin"/>
    <property type="match status" value="1"/>
</dbReference>
<dbReference type="SUPFAM" id="SSF50923">
    <property type="entry name" value="Hemopexin-like domain"/>
    <property type="match status" value="2"/>
</dbReference>
<name>A0A5F9CVE8_RABIT</name>
<keyword evidence="3" id="KW-0732">Signal</keyword>
<dbReference type="Proteomes" id="UP000001811">
    <property type="component" value="Unplaced"/>
</dbReference>
<dbReference type="AlphaFoldDB" id="A0A5F9CVE8"/>
<keyword evidence="5" id="KW-1185">Reference proteome</keyword>
<accession>A0A5F9CVE8</accession>
<reference evidence="4" key="2">
    <citation type="submission" date="2025-08" db="UniProtKB">
        <authorList>
            <consortium name="Ensembl"/>
        </authorList>
    </citation>
    <scope>IDENTIFICATION</scope>
    <source>
        <strain evidence="4">Thorbecke</strain>
    </source>
</reference>
<dbReference type="PROSITE" id="PS51642">
    <property type="entry name" value="HEMOPEXIN_2"/>
    <property type="match status" value="1"/>
</dbReference>
<protein>
    <submittedName>
        <fullName evidence="4">Uncharacterized protein</fullName>
    </submittedName>
</protein>
<dbReference type="SMART" id="SM00120">
    <property type="entry name" value="HX"/>
    <property type="match status" value="2"/>
</dbReference>
<dbReference type="Ensembl" id="ENSOCUT00000047955.1">
    <property type="protein sequence ID" value="ENSOCUP00000037281.1"/>
    <property type="gene ID" value="ENSOCUG00000025473.3"/>
</dbReference>
<dbReference type="Gene3D" id="2.110.10.10">
    <property type="entry name" value="Hemopexin-like domain"/>
    <property type="match status" value="2"/>
</dbReference>
<reference evidence="4" key="3">
    <citation type="submission" date="2025-09" db="UniProtKB">
        <authorList>
            <consortium name="Ensembl"/>
        </authorList>
    </citation>
    <scope>IDENTIFICATION</scope>
    <source>
        <strain evidence="4">Thorbecke</strain>
    </source>
</reference>
<dbReference type="InParanoid" id="A0A5F9CVE8"/>
<feature type="repeat" description="Hemopexin" evidence="1">
    <location>
        <begin position="313"/>
        <end position="359"/>
    </location>
</feature>
<feature type="signal peptide" evidence="3">
    <location>
        <begin position="1"/>
        <end position="22"/>
    </location>
</feature>
<feature type="compositionally biased region" description="Polar residues" evidence="2">
    <location>
        <begin position="103"/>
        <end position="121"/>
    </location>
</feature>
<organism evidence="4 5">
    <name type="scientific">Oryctolagus cuniculus</name>
    <name type="common">Rabbit</name>
    <dbReference type="NCBI Taxonomy" id="9986"/>
    <lineage>
        <taxon>Eukaryota</taxon>
        <taxon>Metazoa</taxon>
        <taxon>Chordata</taxon>
        <taxon>Craniata</taxon>
        <taxon>Vertebrata</taxon>
        <taxon>Euteleostomi</taxon>
        <taxon>Mammalia</taxon>
        <taxon>Eutheria</taxon>
        <taxon>Euarchontoglires</taxon>
        <taxon>Glires</taxon>
        <taxon>Lagomorpha</taxon>
        <taxon>Leporidae</taxon>
        <taxon>Oryctolagus</taxon>
    </lineage>
</organism>
<evidence type="ECO:0000256" key="1">
    <source>
        <dbReference type="PROSITE-ProRule" id="PRU01011"/>
    </source>
</evidence>
<evidence type="ECO:0000256" key="2">
    <source>
        <dbReference type="SAM" id="MobiDB-lite"/>
    </source>
</evidence>
<sequence length="425" mass="45788">MPKGWTCLQWLSMSLAMPLGWAMLPPHAPSCGRTTRAPWVTHCATGSPMRTECASGSCMVYGSLCPPQRNQTPPRQRSRPYCRSPRTIAPAPRPGKTCLTGVAPTSTRWPRSVAKPSSSKGQRYWRYDDHTRRMDPGYPAQSPLWRGVPSMLDDAMRWSDGERRAGPGCAACLHLQIRSHTGGWGLPRASACPALAWTGSPQTTRPRVMLLTYPVHPPQGLATCCALLPDNHTAPASLLQASDQVLSSEAAPASSSPSWAFQAHVGALEAQAKMALSESPRGSPWPCSSSLPVLLLSHWGLSCFSPLVWVEPSPELSSPLPSPGASYFFRGPEYWKVLDGELEAAPGYPQSTARDWLVCGEPQDEDTEAVGVDRAAQPGQHGQSRSGNSYEVCSCTSHAPPLRAAATLLLLLLLPPSALWTAARS</sequence>
<dbReference type="Bgee" id="ENSOCUG00000025473">
    <property type="expression patterns" value="Expressed in brain and 16 other cell types or tissues"/>
</dbReference>
<evidence type="ECO:0000313" key="5">
    <source>
        <dbReference type="Proteomes" id="UP000001811"/>
    </source>
</evidence>
<dbReference type="InterPro" id="IPR018487">
    <property type="entry name" value="Hemopexin-like_repeat"/>
</dbReference>
<evidence type="ECO:0000256" key="3">
    <source>
        <dbReference type="SAM" id="SignalP"/>
    </source>
</evidence>
<dbReference type="STRING" id="9986.ENSOCUP00000037281"/>
<feature type="region of interest" description="Disordered" evidence="2">
    <location>
        <begin position="66"/>
        <end position="121"/>
    </location>
</feature>
<proteinExistence type="predicted"/>
<dbReference type="InterPro" id="IPR036375">
    <property type="entry name" value="Hemopexin-like_dom_sf"/>
</dbReference>
<feature type="chain" id="PRO_5023807957" evidence="3">
    <location>
        <begin position="23"/>
        <end position="425"/>
    </location>
</feature>
<evidence type="ECO:0000313" key="4">
    <source>
        <dbReference type="Ensembl" id="ENSOCUP00000037281.1"/>
    </source>
</evidence>